<keyword evidence="1" id="KW-0732">Signal</keyword>
<organism evidence="2">
    <name type="scientific">Chryseobacterium indologenes</name>
    <name type="common">Flavobacterium indologenes</name>
    <dbReference type="NCBI Taxonomy" id="253"/>
    <lineage>
        <taxon>Bacteria</taxon>
        <taxon>Pseudomonadati</taxon>
        <taxon>Bacteroidota</taxon>
        <taxon>Flavobacteriia</taxon>
        <taxon>Flavobacteriales</taxon>
        <taxon>Weeksellaceae</taxon>
        <taxon>Chryseobacterium group</taxon>
        <taxon>Chryseobacterium</taxon>
    </lineage>
</organism>
<reference evidence="2" key="1">
    <citation type="submission" date="2019-01" db="EMBL/GenBank/DDBJ databases">
        <title>Whole Genome Sequencing for Putative Detection of Antimicrobial Resistance and Potential Virulence Factors in Chryseobacterium indologenes isolated from Nile Tilapia in Tanzania.</title>
        <authorList>
            <person name="Mwega E."/>
            <person name="Mutoloki S."/>
            <person name="Mugimba K."/>
            <person name="Colquhoun D."/>
            <person name="Mdegela R."/>
            <person name="Evensen O."/>
            <person name="Wasteson Y."/>
        </authorList>
    </citation>
    <scope>NUCLEOTIDE SEQUENCE [LARGE SCALE GENOMIC DNA]</scope>
    <source>
        <strain evidence="2">StR 01</strain>
    </source>
</reference>
<protein>
    <submittedName>
        <fullName evidence="2">Uncharacterized protein</fullName>
    </submittedName>
</protein>
<dbReference type="EMBL" id="CP035532">
    <property type="protein sequence ID" value="QBA21010.1"/>
    <property type="molecule type" value="Genomic_DNA"/>
</dbReference>
<proteinExistence type="predicted"/>
<name>A0A411DL18_CHRID</name>
<feature type="signal peptide" evidence="1">
    <location>
        <begin position="1"/>
        <end position="19"/>
    </location>
</feature>
<gene>
    <name evidence="2" type="ORF">EU348_07320</name>
</gene>
<sequence length="516" mass="53150">MKKNLLIVLAVTFSGAVFSQVGINTPTPQATLHVDGAKDNPETGAPTAAQQSNDVVIRNNGYVGMGTIVPASKLDIISDNIGGSEQNDFNFRGFGSSINPGIFFRSANGTAAAPENMTNGQRIGNINFSPRANNAFQSGSAIFSNYRGDETTGLTDLQLLTSGIERARINENGDVGVGTANPVAKVDIVGDTFGVKRATGSGSWDNIWFDISNASAPSINASGAETGLQFKVGANTTGTYGDGQTLTTVATLSSNGNVGIGTTAPQNRLDLGGTNGGASVTDPIGKKLALFNNSSGTDFYGLGINTGILQFHAGSIANAAPGMVLSTAGTVGIAVTAPTNTLDINGTTRVRDIPIAAGPTVVTPVYSDASGVLNKAVSAAYGTVINNSITAAAGATQQLISGLVTSGVYKAYVFTYDNCGNIATTEYFVTNHPLNSFYGLNGQGGHTSGNGASNNPVFNQVNRFSVQTTWSYPGCQDGGNTTAFNYTLNMPSVGIINITNNGNISRNYQIILTKLN</sequence>
<evidence type="ECO:0000256" key="1">
    <source>
        <dbReference type="SAM" id="SignalP"/>
    </source>
</evidence>
<dbReference type="AlphaFoldDB" id="A0A411DL18"/>
<feature type="chain" id="PRO_5019256781" evidence="1">
    <location>
        <begin position="20"/>
        <end position="516"/>
    </location>
</feature>
<accession>A0A411DL18</accession>
<evidence type="ECO:0000313" key="2">
    <source>
        <dbReference type="EMBL" id="QBA21010.1"/>
    </source>
</evidence>